<dbReference type="InterPro" id="IPR022030">
    <property type="entry name" value="SF3A1_dom"/>
</dbReference>
<name>A0A0L0HKP2_SPIPD</name>
<dbReference type="VEuPathDB" id="FungiDB:SPPG_03381"/>
<feature type="domain" description="Splicing factor 3A subunit 1 conserved" evidence="3">
    <location>
        <begin position="10"/>
        <end position="89"/>
    </location>
</feature>
<keyword evidence="5" id="KW-1185">Reference proteome</keyword>
<evidence type="ECO:0000259" key="3">
    <source>
        <dbReference type="Pfam" id="PF12230"/>
    </source>
</evidence>
<dbReference type="EMBL" id="KQ257454">
    <property type="protein sequence ID" value="KND01583.1"/>
    <property type="molecule type" value="Genomic_DNA"/>
</dbReference>
<gene>
    <name evidence="4" type="ORF">SPPG_03381</name>
</gene>
<keyword evidence="1" id="KW-0507">mRNA processing</keyword>
<feature type="compositionally biased region" description="Basic and acidic residues" evidence="2">
    <location>
        <begin position="278"/>
        <end position="287"/>
    </location>
</feature>
<dbReference type="GO" id="GO:0071004">
    <property type="term" value="C:U2-type prespliceosome"/>
    <property type="evidence" value="ECO:0007669"/>
    <property type="project" value="TreeGrafter"/>
</dbReference>
<dbReference type="GO" id="GO:0000381">
    <property type="term" value="P:regulation of alternative mRNA splicing, via spliceosome"/>
    <property type="evidence" value="ECO:0007669"/>
    <property type="project" value="TreeGrafter"/>
</dbReference>
<dbReference type="GeneID" id="27686903"/>
<accession>A0A0L0HKP2</accession>
<dbReference type="OrthoDB" id="447637at2759"/>
<dbReference type="GO" id="GO:0003723">
    <property type="term" value="F:RNA binding"/>
    <property type="evidence" value="ECO:0007669"/>
    <property type="project" value="InterPro"/>
</dbReference>
<evidence type="ECO:0000256" key="1">
    <source>
        <dbReference type="ARBA" id="ARBA00022664"/>
    </source>
</evidence>
<proteinExistence type="predicted"/>
<dbReference type="GO" id="GO:0005686">
    <property type="term" value="C:U2 snRNP"/>
    <property type="evidence" value="ECO:0007669"/>
    <property type="project" value="TreeGrafter"/>
</dbReference>
<protein>
    <recommendedName>
        <fullName evidence="3">Splicing factor 3A subunit 1 conserved domain-containing protein</fullName>
    </recommendedName>
</protein>
<dbReference type="GO" id="GO:0045292">
    <property type="term" value="P:mRNA cis splicing, via spliceosome"/>
    <property type="evidence" value="ECO:0007669"/>
    <property type="project" value="InterPro"/>
</dbReference>
<sequence>MTQPIPKPLPGMKIRTNYVPKARGLKVKQVSQICPRCNQPVPASEMAEHVRIELLDPKWKEQRAKARDKHKDSNLDNATVSTNLKLLARTRPDIFVGDEFNIEKTIKEQQQKDSERRKVIWDGHTASIGTVTQKMGQTFNWDDQLAELQKEAEEAAAKANAIGPKAPNQGPAVASFAPPSSAISTSTRQTFNAPMDSQQHYGYTAAEYAASYHTYPQEASYGTEYYGEGYDAYGYGQQWYSDTGYYSAYPDVYAYPSAAPAHPTPTGLGKRSASEVTSEAKRMKADV</sequence>
<organism evidence="4 5">
    <name type="scientific">Spizellomyces punctatus (strain DAOM BR117)</name>
    <dbReference type="NCBI Taxonomy" id="645134"/>
    <lineage>
        <taxon>Eukaryota</taxon>
        <taxon>Fungi</taxon>
        <taxon>Fungi incertae sedis</taxon>
        <taxon>Chytridiomycota</taxon>
        <taxon>Chytridiomycota incertae sedis</taxon>
        <taxon>Chytridiomycetes</taxon>
        <taxon>Spizellomycetales</taxon>
        <taxon>Spizellomycetaceae</taxon>
        <taxon>Spizellomyces</taxon>
    </lineage>
</organism>
<dbReference type="PANTHER" id="PTHR15316">
    <property type="entry name" value="SPLICEOSOME ASSOCIATED PROTEIN 114/SWAP SPLICING FACTOR-RELATED"/>
    <property type="match status" value="1"/>
</dbReference>
<dbReference type="EMBL" id="KQ257454">
    <property type="protein sequence ID" value="KND01584.1"/>
    <property type="molecule type" value="Genomic_DNA"/>
</dbReference>
<feature type="compositionally biased region" description="Low complexity" evidence="2">
    <location>
        <begin position="171"/>
        <end position="186"/>
    </location>
</feature>
<dbReference type="Pfam" id="PF12230">
    <property type="entry name" value="PRP21_like_P"/>
    <property type="match status" value="1"/>
</dbReference>
<dbReference type="AlphaFoldDB" id="A0A0L0HKP2"/>
<feature type="region of interest" description="Disordered" evidence="2">
    <location>
        <begin position="260"/>
        <end position="287"/>
    </location>
</feature>
<dbReference type="GO" id="GO:0071013">
    <property type="term" value="C:catalytic step 2 spliceosome"/>
    <property type="evidence" value="ECO:0007669"/>
    <property type="project" value="TreeGrafter"/>
</dbReference>
<dbReference type="STRING" id="645134.A0A0L0HKP2"/>
<dbReference type="InterPro" id="IPR045146">
    <property type="entry name" value="SF3A1"/>
</dbReference>
<feature type="region of interest" description="Disordered" evidence="2">
    <location>
        <begin position="163"/>
        <end position="186"/>
    </location>
</feature>
<evidence type="ECO:0000256" key="2">
    <source>
        <dbReference type="SAM" id="MobiDB-lite"/>
    </source>
</evidence>
<dbReference type="eggNOG" id="KOG0007">
    <property type="taxonomic scope" value="Eukaryota"/>
</dbReference>
<dbReference type="PANTHER" id="PTHR15316:SF1">
    <property type="entry name" value="SPLICING FACTOR 3A SUBUNIT 1"/>
    <property type="match status" value="1"/>
</dbReference>
<reference evidence="4 5" key="1">
    <citation type="submission" date="2009-08" db="EMBL/GenBank/DDBJ databases">
        <title>The Genome Sequence of Spizellomyces punctatus strain DAOM BR117.</title>
        <authorList>
            <consortium name="The Broad Institute Genome Sequencing Platform"/>
            <person name="Russ C."/>
            <person name="Cuomo C."/>
            <person name="Shea T."/>
            <person name="Young S.K."/>
            <person name="Zeng Q."/>
            <person name="Koehrsen M."/>
            <person name="Haas B."/>
            <person name="Borodovsky M."/>
            <person name="Guigo R."/>
            <person name="Alvarado L."/>
            <person name="Berlin A."/>
            <person name="Bochicchio J."/>
            <person name="Borenstein D."/>
            <person name="Chapman S."/>
            <person name="Chen Z."/>
            <person name="Engels R."/>
            <person name="Freedman E."/>
            <person name="Gellesch M."/>
            <person name="Goldberg J."/>
            <person name="Griggs A."/>
            <person name="Gujja S."/>
            <person name="Heiman D."/>
            <person name="Hepburn T."/>
            <person name="Howarth C."/>
            <person name="Jen D."/>
            <person name="Larson L."/>
            <person name="Lewis B."/>
            <person name="Mehta T."/>
            <person name="Park D."/>
            <person name="Pearson M."/>
            <person name="Roberts A."/>
            <person name="Saif S."/>
            <person name="Shenoy N."/>
            <person name="Sisk P."/>
            <person name="Stolte C."/>
            <person name="Sykes S."/>
            <person name="Thomson T."/>
            <person name="Walk T."/>
            <person name="White J."/>
            <person name="Yandava C."/>
            <person name="Burger G."/>
            <person name="Gray M.W."/>
            <person name="Holland P.W.H."/>
            <person name="King N."/>
            <person name="Lang F.B.F."/>
            <person name="Roger A.J."/>
            <person name="Ruiz-Trillo I."/>
            <person name="Lander E."/>
            <person name="Nusbaum C."/>
        </authorList>
    </citation>
    <scope>NUCLEOTIDE SEQUENCE [LARGE SCALE GENOMIC DNA]</scope>
    <source>
        <strain evidence="4 5">DAOM BR117</strain>
    </source>
</reference>
<dbReference type="RefSeq" id="XP_016609622.1">
    <property type="nucleotide sequence ID" value="XM_016751651.1"/>
</dbReference>
<evidence type="ECO:0000313" key="4">
    <source>
        <dbReference type="EMBL" id="KND01583.1"/>
    </source>
</evidence>
<dbReference type="Proteomes" id="UP000053201">
    <property type="component" value="Unassembled WGS sequence"/>
</dbReference>
<dbReference type="RefSeq" id="XP_016609623.1">
    <property type="nucleotide sequence ID" value="XM_016751652.1"/>
</dbReference>
<evidence type="ECO:0000313" key="5">
    <source>
        <dbReference type="Proteomes" id="UP000053201"/>
    </source>
</evidence>